<sequence>MLRRIKIGKRLFLGFSILVLLSVVVGLSAIYHMFEIKTNIDNLAERRLPAALLVGEMNRNLLLVRISTTNALDADSMAERLKYQQLIKSSSQAYEESSSQAEVFHKTTAGRAAFEQVLDAKAAYDLVLTQVLNQIAADDINGAKALQHAQLNPLAEKVTDALSALAQYQRDTGKKQSNLAFTSLSNAEMSIIISIVVASVLGVILAIFFTASLVQPMKLALNASHQIAAGELRNQFDDAEPDEMGEVIRAMAKMRTQLRTTIEEIHHSASKLMSTSNELHTITETSVQTIEKQNAELDMAVTAVTEMTVAIEEVARSAAATSANSTLVDASATQGQQQVESTVDAIQQLESELQQSKAYILSLSNQIANIGSVMEVIRGIAEQTNLLALNAAIEAARAGDTGRGFAVVADEVRALAHRTQESTKQIGDTIKAVEAETVRTVSSMEQSSLRATDTLQKAQQSGAAIEEITAAISNISVQNLTIANAAEEQAAVAREVDSNLVNIKHLSEFTSASARETRISSEKTAELAQHLSELVKVFKV</sequence>
<accession>A0ABX7QS44</accession>
<evidence type="ECO:0000256" key="2">
    <source>
        <dbReference type="ARBA" id="ARBA00023224"/>
    </source>
</evidence>
<evidence type="ECO:0000259" key="7">
    <source>
        <dbReference type="PROSITE" id="PS50885"/>
    </source>
</evidence>
<dbReference type="PANTHER" id="PTHR32089:SF120">
    <property type="entry name" value="METHYL-ACCEPTING CHEMOTAXIS PROTEIN TLPQ"/>
    <property type="match status" value="1"/>
</dbReference>
<organism evidence="8 9">
    <name type="scientific">Shewanella avicenniae</name>
    <dbReference type="NCBI Taxonomy" id="2814294"/>
    <lineage>
        <taxon>Bacteria</taxon>
        <taxon>Pseudomonadati</taxon>
        <taxon>Pseudomonadota</taxon>
        <taxon>Gammaproteobacteria</taxon>
        <taxon>Alteromonadales</taxon>
        <taxon>Shewanellaceae</taxon>
        <taxon>Shewanella</taxon>
    </lineage>
</organism>
<dbReference type="SMART" id="SM00304">
    <property type="entry name" value="HAMP"/>
    <property type="match status" value="1"/>
</dbReference>
<dbReference type="PRINTS" id="PR00260">
    <property type="entry name" value="CHEMTRNSDUCR"/>
</dbReference>
<name>A0ABX7QS44_9GAMM</name>
<keyword evidence="5" id="KW-1133">Transmembrane helix</keyword>
<feature type="domain" description="HAMP" evidence="7">
    <location>
        <begin position="211"/>
        <end position="263"/>
    </location>
</feature>
<keyword evidence="5" id="KW-0812">Transmembrane</keyword>
<protein>
    <submittedName>
        <fullName evidence="8">Methyl-accepting chemotaxis protein</fullName>
    </submittedName>
</protein>
<dbReference type="CDD" id="cd19411">
    <property type="entry name" value="MCP2201-like_sensor"/>
    <property type="match status" value="1"/>
</dbReference>
<dbReference type="InterPro" id="IPR003660">
    <property type="entry name" value="HAMP_dom"/>
</dbReference>
<dbReference type="Gene3D" id="6.10.340.10">
    <property type="match status" value="1"/>
</dbReference>
<keyword evidence="9" id="KW-1185">Reference proteome</keyword>
<dbReference type="PROSITE" id="PS50885">
    <property type="entry name" value="HAMP"/>
    <property type="match status" value="1"/>
</dbReference>
<comment type="similarity">
    <text evidence="3">Belongs to the methyl-accepting chemotaxis (MCP) protein family.</text>
</comment>
<feature type="transmembrane region" description="Helical" evidence="5">
    <location>
        <begin position="12"/>
        <end position="34"/>
    </location>
</feature>
<dbReference type="InterPro" id="IPR047347">
    <property type="entry name" value="YvaQ-like_sensor"/>
</dbReference>
<dbReference type="Gene3D" id="1.10.287.950">
    <property type="entry name" value="Methyl-accepting chemotaxis protein"/>
    <property type="match status" value="1"/>
</dbReference>
<dbReference type="RefSeq" id="WP_207354987.1">
    <property type="nucleotide sequence ID" value="NZ_CP071503.1"/>
</dbReference>
<dbReference type="Pfam" id="PF00015">
    <property type="entry name" value="MCPsignal"/>
    <property type="match status" value="1"/>
</dbReference>
<keyword evidence="2 4" id="KW-0807">Transducer</keyword>
<dbReference type="SUPFAM" id="SSF58104">
    <property type="entry name" value="Methyl-accepting chemotaxis protein (MCP) signaling domain"/>
    <property type="match status" value="1"/>
</dbReference>
<dbReference type="Proteomes" id="UP000662770">
    <property type="component" value="Chromosome"/>
</dbReference>
<dbReference type="SMART" id="SM00283">
    <property type="entry name" value="MA"/>
    <property type="match status" value="1"/>
</dbReference>
<feature type="domain" description="Methyl-accepting transducer" evidence="6">
    <location>
        <begin position="268"/>
        <end position="504"/>
    </location>
</feature>
<evidence type="ECO:0000256" key="4">
    <source>
        <dbReference type="PROSITE-ProRule" id="PRU00284"/>
    </source>
</evidence>
<dbReference type="CDD" id="cd11386">
    <property type="entry name" value="MCP_signal"/>
    <property type="match status" value="1"/>
</dbReference>
<evidence type="ECO:0000256" key="1">
    <source>
        <dbReference type="ARBA" id="ARBA00004370"/>
    </source>
</evidence>
<feature type="transmembrane region" description="Helical" evidence="5">
    <location>
        <begin position="191"/>
        <end position="214"/>
    </location>
</feature>
<dbReference type="EMBL" id="CP071503">
    <property type="protein sequence ID" value="QSX33776.1"/>
    <property type="molecule type" value="Genomic_DNA"/>
</dbReference>
<gene>
    <name evidence="8" type="ORF">JYB87_00535</name>
</gene>
<dbReference type="Pfam" id="PF00672">
    <property type="entry name" value="HAMP"/>
    <property type="match status" value="1"/>
</dbReference>
<evidence type="ECO:0000256" key="3">
    <source>
        <dbReference type="ARBA" id="ARBA00029447"/>
    </source>
</evidence>
<evidence type="ECO:0000313" key="9">
    <source>
        <dbReference type="Proteomes" id="UP000662770"/>
    </source>
</evidence>
<evidence type="ECO:0000256" key="5">
    <source>
        <dbReference type="SAM" id="Phobius"/>
    </source>
</evidence>
<dbReference type="InterPro" id="IPR004090">
    <property type="entry name" value="Chemotax_Me-accpt_rcpt"/>
</dbReference>
<reference evidence="8 9" key="1">
    <citation type="submission" date="2021-03" db="EMBL/GenBank/DDBJ databases">
        <title>Novel species identification of genus Shewanella.</title>
        <authorList>
            <person name="Liu G."/>
            <person name="Zhang Q."/>
        </authorList>
    </citation>
    <scope>NUCLEOTIDE SEQUENCE [LARGE SCALE GENOMIC DNA]</scope>
    <source>
        <strain evidence="8 9">FJAT-51800</strain>
    </source>
</reference>
<comment type="subcellular location">
    <subcellularLocation>
        <location evidence="1">Membrane</location>
    </subcellularLocation>
</comment>
<dbReference type="PANTHER" id="PTHR32089">
    <property type="entry name" value="METHYL-ACCEPTING CHEMOTAXIS PROTEIN MCPB"/>
    <property type="match status" value="1"/>
</dbReference>
<evidence type="ECO:0000313" key="8">
    <source>
        <dbReference type="EMBL" id="QSX33776.1"/>
    </source>
</evidence>
<evidence type="ECO:0000259" key="6">
    <source>
        <dbReference type="PROSITE" id="PS50111"/>
    </source>
</evidence>
<dbReference type="PROSITE" id="PS50111">
    <property type="entry name" value="CHEMOTAXIS_TRANSDUC_2"/>
    <property type="match status" value="1"/>
</dbReference>
<dbReference type="Pfam" id="PF12729">
    <property type="entry name" value="4HB_MCP_1"/>
    <property type="match status" value="1"/>
</dbReference>
<dbReference type="InterPro" id="IPR024478">
    <property type="entry name" value="HlyB_4HB_MCP"/>
</dbReference>
<keyword evidence="5" id="KW-0472">Membrane</keyword>
<proteinExistence type="inferred from homology"/>
<dbReference type="InterPro" id="IPR004089">
    <property type="entry name" value="MCPsignal_dom"/>
</dbReference>